<dbReference type="Pfam" id="PF01535">
    <property type="entry name" value="PPR"/>
    <property type="match status" value="4"/>
</dbReference>
<accession>A0ABP0IQD3</accession>
<feature type="repeat" description="PPR" evidence="2">
    <location>
        <begin position="525"/>
        <end position="559"/>
    </location>
</feature>
<evidence type="ECO:0000313" key="3">
    <source>
        <dbReference type="EMBL" id="CAK9004803.1"/>
    </source>
</evidence>
<dbReference type="InterPro" id="IPR011990">
    <property type="entry name" value="TPR-like_helical_dom_sf"/>
</dbReference>
<dbReference type="EMBL" id="CAXAMN010003481">
    <property type="protein sequence ID" value="CAK9004803.1"/>
    <property type="molecule type" value="Genomic_DNA"/>
</dbReference>
<evidence type="ECO:0000256" key="2">
    <source>
        <dbReference type="PROSITE-ProRule" id="PRU00708"/>
    </source>
</evidence>
<dbReference type="PANTHER" id="PTHR47447:SF24">
    <property type="entry name" value="PENTATRICOPEPTIDE REPEAT-CONTAINING PROTEIN"/>
    <property type="match status" value="1"/>
</dbReference>
<proteinExistence type="predicted"/>
<dbReference type="InterPro" id="IPR002885">
    <property type="entry name" value="PPR_rpt"/>
</dbReference>
<dbReference type="PROSITE" id="PS51375">
    <property type="entry name" value="PPR"/>
    <property type="match status" value="1"/>
</dbReference>
<organism evidence="3 4">
    <name type="scientific">Durusdinium trenchii</name>
    <dbReference type="NCBI Taxonomy" id="1381693"/>
    <lineage>
        <taxon>Eukaryota</taxon>
        <taxon>Sar</taxon>
        <taxon>Alveolata</taxon>
        <taxon>Dinophyceae</taxon>
        <taxon>Suessiales</taxon>
        <taxon>Symbiodiniaceae</taxon>
        <taxon>Durusdinium</taxon>
    </lineage>
</organism>
<reference evidence="3 4" key="1">
    <citation type="submission" date="2024-02" db="EMBL/GenBank/DDBJ databases">
        <authorList>
            <person name="Chen Y."/>
            <person name="Shah S."/>
            <person name="Dougan E. K."/>
            <person name="Thang M."/>
            <person name="Chan C."/>
        </authorList>
    </citation>
    <scope>NUCLEOTIDE SEQUENCE [LARGE SCALE GENOMIC DNA]</scope>
</reference>
<protein>
    <recommendedName>
        <fullName evidence="5">Pentatricopeptide repeat-containing protein, chloroplastic</fullName>
    </recommendedName>
</protein>
<dbReference type="Gene3D" id="1.25.40.10">
    <property type="entry name" value="Tetratricopeptide repeat domain"/>
    <property type="match status" value="5"/>
</dbReference>
<name>A0ABP0IQD3_9DINO</name>
<comment type="caution">
    <text evidence="3">The sequence shown here is derived from an EMBL/GenBank/DDBJ whole genome shotgun (WGS) entry which is preliminary data.</text>
</comment>
<gene>
    <name evidence="3" type="ORF">CCMP2556_LOCUS7824</name>
</gene>
<evidence type="ECO:0008006" key="5">
    <source>
        <dbReference type="Google" id="ProtNLM"/>
    </source>
</evidence>
<evidence type="ECO:0000256" key="1">
    <source>
        <dbReference type="ARBA" id="ARBA00022737"/>
    </source>
</evidence>
<keyword evidence="1" id="KW-0677">Repeat</keyword>
<evidence type="ECO:0000313" key="4">
    <source>
        <dbReference type="Proteomes" id="UP001642484"/>
    </source>
</evidence>
<dbReference type="PANTHER" id="PTHR47447">
    <property type="entry name" value="OS03G0856100 PROTEIN"/>
    <property type="match status" value="1"/>
</dbReference>
<keyword evidence="4" id="KW-1185">Reference proteome</keyword>
<dbReference type="Proteomes" id="UP001642484">
    <property type="component" value="Unassembled WGS sequence"/>
</dbReference>
<sequence>MAQPTRALRACEKIENGQNAFCWSNALAVLEISRNVADQRAALSTSVINACSKAAEWCRGVQLLHQADGSRVELNLVKFNALLNVKGREWQQVVSWLRLAESFSVEGDRITFGSEISAVGSNSQWLHAIFFVHESQSRSISVDIISLNSAMSACNSAFQWAASLAVLADLTLNRVCSVQGINTFVMNSALSAFGQVDMWQETMLMLQEMERGMGLRPSLVTRSVAMSACTFVGPWDISLYQMSLVVGGNEVTCSTAISACALGSLWANALSLLGVAITNSWPIRLRSVNDAIAYCGRQKQWQWVLYVLGQLERLRVQGDVITYTSAISACERSQLWKEAFLLFSLTSRTVQANIVTYNAGITALSAKGKWQKTCLLLRELHMQRLAFDAVTCGASVGVCREGGNWEAAFSLLACLDEVHLQSEAIGFSTGIDACGAASEWRKSLVLLQELPWKDAIAHNSAITACGDVAQWQLALQLLKEVDSIGISGAYGASLLFTSAIAACKTCWQHACYLLARMQDIQLQANLFAYNAALGACEQSGRWQEAVLLLKELSEEHLQGDMISFCAGFGACRKTERWEFALTLLALSRYSLKSLVQALPEEETGDYQDSVTGAQLQNGLILAITPPSVITYSAVASKCSTNRWLACFALTQKFSDLVACNSAITIGGLESWLRALDRFDAVSCMSLRPDVVTYGAAVACGSWQVASLLLEKSCKCHLGSSIGCGAAISACEENAACWRTALGLLEFGNVRRLQSSIVLCNAASSACEKGMRWQAAIDFLNACQRFVKPNIISYNAAISGCKQAAQWLSALDLFSELRHETYLDVITCNALIASFDQMAGWKQSLQMVQFLSQQRLEANAVTYGSLISACSKAKEWQRAVCLLAKAQQLTVGEAAVYNVVLRGCPWRAAATLLTSMREAALLPSILANDVVMQAYSDQGQQEHVWELLVNTAEKRSALEYLWGLALLSCKEPDVIHSACVEAFQDFRESIGNQSPNEHACLWWSTAMLGARNKRLDMLRANQTMFQIAEFQLDELVTVASGSVDCESSLFAQSLLLAAQRRTEAVFAQLPTESFSLVNSGMHVLGDLALHETFGIETTKASEACEASWHNSSFGEVWDWVHLR</sequence>